<dbReference type="AlphaFoldDB" id="A0A6J6QE63"/>
<protein>
    <submittedName>
        <fullName evidence="3">Unannotated protein</fullName>
    </submittedName>
</protein>
<evidence type="ECO:0000259" key="2">
    <source>
        <dbReference type="Pfam" id="PF04982"/>
    </source>
</evidence>
<evidence type="ECO:0000313" key="3">
    <source>
        <dbReference type="EMBL" id="CAB4710151.1"/>
    </source>
</evidence>
<organism evidence="3">
    <name type="scientific">freshwater metagenome</name>
    <dbReference type="NCBI Taxonomy" id="449393"/>
    <lineage>
        <taxon>unclassified sequences</taxon>
        <taxon>metagenomes</taxon>
        <taxon>ecological metagenomes</taxon>
    </lineage>
</organism>
<proteinExistence type="predicted"/>
<feature type="transmembrane region" description="Helical" evidence="1">
    <location>
        <begin position="81"/>
        <end position="98"/>
    </location>
</feature>
<keyword evidence="1" id="KW-0812">Transmembrane</keyword>
<dbReference type="EMBL" id="CAEZXZ010000147">
    <property type="protein sequence ID" value="CAB4710151.1"/>
    <property type="molecule type" value="Genomic_DNA"/>
</dbReference>
<sequence>MMQEAQPHPTRPMIDDVTRMPMRKLLLLVACQTVALALILGVSGVLEGGLSFVHTLLVPPLVTFVLLVAQPGLPGSRPLRVLGAYVVAGIFGIGLSILPLPGTVLGVVAGAITLFLFYILGVFHAPAFAVPFAAIMAGYALSDAPKAFGILMIYTVLVIGLALATNRLLDYRSYPEKWW</sequence>
<feature type="transmembrane region" description="Helical" evidence="1">
    <location>
        <begin position="147"/>
        <end position="169"/>
    </location>
</feature>
<dbReference type="InterPro" id="IPR058581">
    <property type="entry name" value="TM_HPP"/>
</dbReference>
<gene>
    <name evidence="3" type="ORF">UFOPK2625_00968</name>
</gene>
<feature type="transmembrane region" description="Helical" evidence="1">
    <location>
        <begin position="51"/>
        <end position="69"/>
    </location>
</feature>
<accession>A0A6J6QE63</accession>
<feature type="domain" description="HPP transmembrane region" evidence="2">
    <location>
        <begin position="19"/>
        <end position="175"/>
    </location>
</feature>
<dbReference type="Pfam" id="PF04982">
    <property type="entry name" value="TM_HPP"/>
    <property type="match status" value="1"/>
</dbReference>
<feature type="transmembrane region" description="Helical" evidence="1">
    <location>
        <begin position="104"/>
        <end position="135"/>
    </location>
</feature>
<name>A0A6J6QE63_9ZZZZ</name>
<reference evidence="3" key="1">
    <citation type="submission" date="2020-05" db="EMBL/GenBank/DDBJ databases">
        <authorList>
            <person name="Chiriac C."/>
            <person name="Salcher M."/>
            <person name="Ghai R."/>
            <person name="Kavagutti S V."/>
        </authorList>
    </citation>
    <scope>NUCLEOTIDE SEQUENCE</scope>
</reference>
<evidence type="ECO:0000256" key="1">
    <source>
        <dbReference type="SAM" id="Phobius"/>
    </source>
</evidence>
<keyword evidence="1" id="KW-1133">Transmembrane helix</keyword>
<keyword evidence="1" id="KW-0472">Membrane</keyword>